<dbReference type="SUPFAM" id="SSF52743">
    <property type="entry name" value="Subtilisin-like"/>
    <property type="match status" value="1"/>
</dbReference>
<evidence type="ECO:0000256" key="5">
    <source>
        <dbReference type="PIRSR" id="PIRSR615500-1"/>
    </source>
</evidence>
<dbReference type="AlphaFoldDB" id="A0A8A2VPW2"/>
<reference evidence="10 11" key="1">
    <citation type="submission" date="2021-03" db="EMBL/GenBank/DDBJ databases">
        <title>Haloterrigena longa sp. nov. and Haloterrigena limicola sp. nov., extremely halophilic archaea isolated from a salt lake.</title>
        <authorList>
            <person name="Henglin C."/>
        </authorList>
    </citation>
    <scope>NUCLEOTIDE SEQUENCE [LARGE SCALE GENOMIC DNA]</scope>
    <source>
        <strain evidence="10 11">KZCA68</strain>
    </source>
</reference>
<dbReference type="PANTHER" id="PTHR43806">
    <property type="entry name" value="PEPTIDASE S8"/>
    <property type="match status" value="1"/>
</dbReference>
<accession>A0A8A2VPW2</accession>
<evidence type="ECO:0000256" key="8">
    <source>
        <dbReference type="SAM" id="Phobius"/>
    </source>
</evidence>
<dbReference type="InterPro" id="IPR036852">
    <property type="entry name" value="Peptidase_S8/S53_dom_sf"/>
</dbReference>
<gene>
    <name evidence="10" type="ORF">J0X25_04050</name>
</gene>
<comment type="similarity">
    <text evidence="1 6">Belongs to the peptidase S8 family.</text>
</comment>
<dbReference type="PROSITE" id="PS00138">
    <property type="entry name" value="SUBTILASE_SER"/>
    <property type="match status" value="1"/>
</dbReference>
<dbReference type="InterPro" id="IPR002126">
    <property type="entry name" value="Cadherin-like_dom"/>
</dbReference>
<evidence type="ECO:0000256" key="2">
    <source>
        <dbReference type="ARBA" id="ARBA00022670"/>
    </source>
</evidence>
<feature type="active site" description="Charge relay system" evidence="5 6">
    <location>
        <position position="250"/>
    </location>
</feature>
<keyword evidence="8" id="KW-0812">Transmembrane</keyword>
<keyword evidence="4 6" id="KW-0720">Serine protease</keyword>
<evidence type="ECO:0000256" key="3">
    <source>
        <dbReference type="ARBA" id="ARBA00022801"/>
    </source>
</evidence>
<dbReference type="InterPro" id="IPR050131">
    <property type="entry name" value="Peptidase_S8_subtilisin-like"/>
</dbReference>
<feature type="compositionally biased region" description="Low complexity" evidence="7">
    <location>
        <begin position="175"/>
        <end position="185"/>
    </location>
</feature>
<dbReference type="Pfam" id="PF00082">
    <property type="entry name" value="Peptidase_S8"/>
    <property type="match status" value="1"/>
</dbReference>
<protein>
    <submittedName>
        <fullName evidence="10">S8 family serine peptidase</fullName>
    </submittedName>
</protein>
<keyword evidence="8" id="KW-0472">Membrane</keyword>
<feature type="compositionally biased region" description="Basic and acidic residues" evidence="7">
    <location>
        <begin position="477"/>
        <end position="488"/>
    </location>
</feature>
<feature type="active site" description="Charge relay system" evidence="5 6">
    <location>
        <position position="281"/>
    </location>
</feature>
<dbReference type="InterPro" id="IPR000209">
    <property type="entry name" value="Peptidase_S8/S53_dom"/>
</dbReference>
<name>A0A8A2VPW2_9EURY</name>
<dbReference type="GO" id="GO:0016020">
    <property type="term" value="C:membrane"/>
    <property type="evidence" value="ECO:0007669"/>
    <property type="project" value="InterPro"/>
</dbReference>
<dbReference type="GO" id="GO:0007156">
    <property type="term" value="P:homophilic cell adhesion via plasma membrane adhesion molecules"/>
    <property type="evidence" value="ECO:0007669"/>
    <property type="project" value="InterPro"/>
</dbReference>
<dbReference type="InterPro" id="IPR008969">
    <property type="entry name" value="CarboxyPept-like_regulatory"/>
</dbReference>
<proteinExistence type="inferred from homology"/>
<feature type="region of interest" description="Disordered" evidence="7">
    <location>
        <begin position="475"/>
        <end position="504"/>
    </location>
</feature>
<dbReference type="SUPFAM" id="SSF49464">
    <property type="entry name" value="Carboxypeptidase regulatory domain-like"/>
    <property type="match status" value="3"/>
</dbReference>
<dbReference type="GO" id="GO:0005509">
    <property type="term" value="F:calcium ion binding"/>
    <property type="evidence" value="ECO:0007669"/>
    <property type="project" value="InterPro"/>
</dbReference>
<feature type="domain" description="Cadherin" evidence="9">
    <location>
        <begin position="669"/>
        <end position="784"/>
    </location>
</feature>
<keyword evidence="3 6" id="KW-0378">Hydrolase</keyword>
<dbReference type="PROSITE" id="PS51892">
    <property type="entry name" value="SUBTILASE"/>
    <property type="match status" value="1"/>
</dbReference>
<organism evidence="10 11">
    <name type="scientific">Haloterrigena alkaliphila</name>
    <dbReference type="NCBI Taxonomy" id="2816475"/>
    <lineage>
        <taxon>Archaea</taxon>
        <taxon>Methanobacteriati</taxon>
        <taxon>Methanobacteriota</taxon>
        <taxon>Stenosarchaea group</taxon>
        <taxon>Halobacteria</taxon>
        <taxon>Halobacteriales</taxon>
        <taxon>Natrialbaceae</taxon>
        <taxon>Haloterrigena</taxon>
    </lineage>
</organism>
<evidence type="ECO:0000313" key="10">
    <source>
        <dbReference type="EMBL" id="QSX00149.1"/>
    </source>
</evidence>
<evidence type="ECO:0000256" key="1">
    <source>
        <dbReference type="ARBA" id="ARBA00011073"/>
    </source>
</evidence>
<feature type="region of interest" description="Disordered" evidence="7">
    <location>
        <begin position="92"/>
        <end position="118"/>
    </location>
</feature>
<evidence type="ECO:0000256" key="6">
    <source>
        <dbReference type="PROSITE-ProRule" id="PRU01240"/>
    </source>
</evidence>
<dbReference type="PROSITE" id="PS50268">
    <property type="entry name" value="CADHERIN_2"/>
    <property type="match status" value="1"/>
</dbReference>
<feature type="active site" description="Charge relay system" evidence="5 6">
    <location>
        <position position="458"/>
    </location>
</feature>
<dbReference type="InterPro" id="IPR015500">
    <property type="entry name" value="Peptidase_S8_subtilisin-rel"/>
</dbReference>
<dbReference type="InterPro" id="IPR022398">
    <property type="entry name" value="Peptidase_S8_His-AS"/>
</dbReference>
<keyword evidence="8" id="KW-1133">Transmembrane helix</keyword>
<dbReference type="PANTHER" id="PTHR43806:SF11">
    <property type="entry name" value="CEREVISIN-RELATED"/>
    <property type="match status" value="1"/>
</dbReference>
<feature type="compositionally biased region" description="Polar residues" evidence="7">
    <location>
        <begin position="103"/>
        <end position="115"/>
    </location>
</feature>
<dbReference type="Pfam" id="PF13620">
    <property type="entry name" value="CarboxypepD_reg"/>
    <property type="match status" value="1"/>
</dbReference>
<dbReference type="InterPro" id="IPR023828">
    <property type="entry name" value="Peptidase_S8_Ser-AS"/>
</dbReference>
<dbReference type="Proteomes" id="UP000663203">
    <property type="component" value="Chromosome"/>
</dbReference>
<dbReference type="GO" id="GO:0006508">
    <property type="term" value="P:proteolysis"/>
    <property type="evidence" value="ECO:0007669"/>
    <property type="project" value="UniProtKB-KW"/>
</dbReference>
<sequence>MSVSSVDCRQLLAFSLVVLLCTSLLFPAAVAVEHSTLASPTASDETNRDVAAGSTTADSIAVERSERAQIDPALEDLEGVAEVIVRFENDATGTASTDDTDTRSLQTTANRSQTPFERAAETTAGLEVERQFWLANAALARVDTDRVDLDTVAAIDGVVEIHADVVVELETAATTAGPTNGTAGPRLESTATTSAPVGSIADGSSAVASPGATTTRFGDPYTYGLEQLSVPDVHETYDARGDGATVAVLDTGADDSHPDVRVDAWRDFSGGSSTPMDYNGHGTHVAGTIAGGDASGTQIGVAPEAELLVGAVLTDCSGDTCVGRTSDVIAGIEWAVKKGADVISLSLGSERYTASYISAIRNAEASGTVVVAGAGNGGSGVSASPANVYDAISVGATDEYERVSDFSSGEEVDTAAAWGSNAPPEWPGSYIVPTVVAPGDRILSATAGGGYERKRGTSMATPHVAGVIALLQGATDRSLEPDESREAVTKTATKPAGNPDEQDIRYGHGIVDAVAALEEAGSFATVEGTVSDTVTGAPIENATLVLESGDDIEYEVTPNAEGKYELERVPAERKYTLTATAPGYETTNESSFVPADETATLDVSLEGDSGLEVALQDAQFEAGVADATVEATGERGTYPGTHRGDGEYSIDALPGGSEYTINVTAEGYVDETVPVGEITGTGSHRVVLEGDATLSVAVVDEDGDPISNATATIERPDGTSFEVSGVTNADGELETTVPGTGEEYTVTIAASGYNTETVPTVISSEATASVTVELSAPEDGVPVFGTATAVLVLLAALVISVARAKPRSISASSIRPPACRVSRFLVGFAPGGRSRYLR</sequence>
<keyword evidence="11" id="KW-1185">Reference proteome</keyword>
<evidence type="ECO:0000259" key="9">
    <source>
        <dbReference type="PROSITE" id="PS50268"/>
    </source>
</evidence>
<dbReference type="KEGG" id="hakz:J0X25_04050"/>
<feature type="region of interest" description="Disordered" evidence="7">
    <location>
        <begin position="175"/>
        <end position="197"/>
    </location>
</feature>
<dbReference type="PROSITE" id="PS00137">
    <property type="entry name" value="SUBTILASE_HIS"/>
    <property type="match status" value="1"/>
</dbReference>
<feature type="transmembrane region" description="Helical" evidence="8">
    <location>
        <begin position="781"/>
        <end position="802"/>
    </location>
</feature>
<dbReference type="PRINTS" id="PR00723">
    <property type="entry name" value="SUBTILISIN"/>
</dbReference>
<evidence type="ECO:0000313" key="11">
    <source>
        <dbReference type="Proteomes" id="UP000663203"/>
    </source>
</evidence>
<dbReference type="EMBL" id="CP071462">
    <property type="protein sequence ID" value="QSX00149.1"/>
    <property type="molecule type" value="Genomic_DNA"/>
</dbReference>
<dbReference type="GO" id="GO:0004252">
    <property type="term" value="F:serine-type endopeptidase activity"/>
    <property type="evidence" value="ECO:0007669"/>
    <property type="project" value="UniProtKB-UniRule"/>
</dbReference>
<evidence type="ECO:0000256" key="4">
    <source>
        <dbReference type="ARBA" id="ARBA00022825"/>
    </source>
</evidence>
<keyword evidence="2 6" id="KW-0645">Protease</keyword>
<evidence type="ECO:0000256" key="7">
    <source>
        <dbReference type="SAM" id="MobiDB-lite"/>
    </source>
</evidence>
<dbReference type="Gene3D" id="3.40.50.200">
    <property type="entry name" value="Peptidase S8/S53 domain"/>
    <property type="match status" value="1"/>
</dbReference>
<dbReference type="Gene3D" id="2.60.40.1120">
    <property type="entry name" value="Carboxypeptidase-like, regulatory domain"/>
    <property type="match status" value="3"/>
</dbReference>